<sequence length="106" mass="11856">MRDAGVQTEHWSAAQQLARCRVLSRLLQALFREALLSADRLIADTRADVTLLPIWQQRVLLRFTGLRPGALGSWTLTGDVAVLAHDRPPTPIERPSALLHWLAPML</sequence>
<accession>A0A6G4LP59</accession>
<proteinExistence type="predicted"/>
<dbReference type="EMBL" id="JAAJSZ010000075">
    <property type="protein sequence ID" value="NGE62174.1"/>
    <property type="molecule type" value="Genomic_DNA"/>
</dbReference>
<protein>
    <submittedName>
        <fullName evidence="1">IucA/IucC family siderophore biosynthesis protein</fullName>
    </submittedName>
</protein>
<feature type="non-terminal residue" evidence="1">
    <location>
        <position position="106"/>
    </location>
</feature>
<evidence type="ECO:0000313" key="1">
    <source>
        <dbReference type="EMBL" id="NGE62174.1"/>
    </source>
</evidence>
<gene>
    <name evidence="1" type="ORF">G5638_24110</name>
</gene>
<comment type="caution">
    <text evidence="1">The sequence shown here is derived from an EMBL/GenBank/DDBJ whole genome shotgun (WGS) entry which is preliminary data.</text>
</comment>
<reference evidence="1" key="1">
    <citation type="submission" date="2020-02" db="EMBL/GenBank/DDBJ databases">
        <title>WGS of Carbapenem-Resistant Entrobacteriaceae.</title>
        <authorList>
            <person name="Tokajian S."/>
            <person name="El Chaar M."/>
            <person name="El Khoury M."/>
        </authorList>
    </citation>
    <scope>NUCLEOTIDE SEQUENCE</scope>
    <source>
        <strain evidence="1">EHM_24</strain>
    </source>
</reference>
<name>A0A6G4LP59_9ENTR</name>
<dbReference type="AlphaFoldDB" id="A0A6G4LP59"/>
<organism evidence="1">
    <name type="scientific">Enterobacter hormaechei</name>
    <dbReference type="NCBI Taxonomy" id="158836"/>
    <lineage>
        <taxon>Bacteria</taxon>
        <taxon>Pseudomonadati</taxon>
        <taxon>Pseudomonadota</taxon>
        <taxon>Gammaproteobacteria</taxon>
        <taxon>Enterobacterales</taxon>
        <taxon>Enterobacteriaceae</taxon>
        <taxon>Enterobacter</taxon>
        <taxon>Enterobacter cloacae complex</taxon>
    </lineage>
</organism>